<accession>A0ABS5EAQ4</accession>
<organism evidence="1 2">
    <name type="scientific">Neoroseomonas terrae</name>
    <dbReference type="NCBI Taxonomy" id="424799"/>
    <lineage>
        <taxon>Bacteria</taxon>
        <taxon>Pseudomonadati</taxon>
        <taxon>Pseudomonadota</taxon>
        <taxon>Alphaproteobacteria</taxon>
        <taxon>Acetobacterales</taxon>
        <taxon>Acetobacteraceae</taxon>
        <taxon>Neoroseomonas</taxon>
    </lineage>
</organism>
<comment type="caution">
    <text evidence="1">The sequence shown here is derived from an EMBL/GenBank/DDBJ whole genome shotgun (WGS) entry which is preliminary data.</text>
</comment>
<evidence type="ECO:0008006" key="3">
    <source>
        <dbReference type="Google" id="ProtNLM"/>
    </source>
</evidence>
<keyword evidence="2" id="KW-1185">Reference proteome</keyword>
<dbReference type="Proteomes" id="UP000698752">
    <property type="component" value="Unassembled WGS sequence"/>
</dbReference>
<gene>
    <name evidence="1" type="ORF">GXW78_00385</name>
</gene>
<proteinExistence type="predicted"/>
<evidence type="ECO:0000313" key="2">
    <source>
        <dbReference type="Proteomes" id="UP000698752"/>
    </source>
</evidence>
<sequence>MISLPALPAMLRPALPVPRRSPTRNGAKNVPTHWAPLLAPDQIAAERAASAAAMRERAVQIVFEARARERDNDLESIEHAIRCLPLPSASASALAAMIEAARKEGREQTASMLEAMADREKDPEAADQFRKWAATIRAGAGEGGAS</sequence>
<protein>
    <recommendedName>
        <fullName evidence="3">Periplasmic heavy metal sensor</fullName>
    </recommendedName>
</protein>
<dbReference type="RefSeq" id="WP_211865028.1">
    <property type="nucleotide sequence ID" value="NZ_JAAEDI010000001.1"/>
</dbReference>
<name>A0ABS5EAQ4_9PROT</name>
<dbReference type="EMBL" id="JAAEDI010000001">
    <property type="protein sequence ID" value="MBR0648103.1"/>
    <property type="molecule type" value="Genomic_DNA"/>
</dbReference>
<reference evidence="2" key="1">
    <citation type="journal article" date="2021" name="Syst. Appl. Microbiol.">
        <title>Roseomonas hellenica sp. nov., isolated from roots of wild-growing Alkanna tinctoria.</title>
        <authorList>
            <person name="Rat A."/>
            <person name="Naranjo H.D."/>
            <person name="Lebbe L."/>
            <person name="Cnockaert M."/>
            <person name="Krigas N."/>
            <person name="Grigoriadou K."/>
            <person name="Maloupa E."/>
            <person name="Willems A."/>
        </authorList>
    </citation>
    <scope>NUCLEOTIDE SEQUENCE [LARGE SCALE GENOMIC DNA]</scope>
    <source>
        <strain evidence="2">LMG 31159</strain>
    </source>
</reference>
<evidence type="ECO:0000313" key="1">
    <source>
        <dbReference type="EMBL" id="MBR0648103.1"/>
    </source>
</evidence>